<reference evidence="1" key="2">
    <citation type="submission" date="2025-03" db="EMBL/GenBank/DDBJ databases">
        <authorList>
            <consortium name="ELIXIR-Norway"/>
            <consortium name="Elixir Norway"/>
        </authorList>
    </citation>
    <scope>NUCLEOTIDE SEQUENCE</scope>
</reference>
<proteinExistence type="predicted"/>
<organism evidence="1 2">
    <name type="scientific">Rangifer tarandus platyrhynchus</name>
    <name type="common">Svalbard reindeer</name>
    <dbReference type="NCBI Taxonomy" id="3082113"/>
    <lineage>
        <taxon>Eukaryota</taxon>
        <taxon>Metazoa</taxon>
        <taxon>Chordata</taxon>
        <taxon>Craniata</taxon>
        <taxon>Vertebrata</taxon>
        <taxon>Euteleostomi</taxon>
        <taxon>Mammalia</taxon>
        <taxon>Eutheria</taxon>
        <taxon>Laurasiatheria</taxon>
        <taxon>Artiodactyla</taxon>
        <taxon>Ruminantia</taxon>
        <taxon>Pecora</taxon>
        <taxon>Cervidae</taxon>
        <taxon>Odocoileinae</taxon>
        <taxon>Rangifer</taxon>
    </lineage>
</organism>
<protein>
    <submittedName>
        <fullName evidence="1">Uncharacterized protein</fullName>
    </submittedName>
</protein>
<name>A0AC59Z180_RANTA</name>
<sequence>MAEGTLDQVPEVCDVDTTALPISLVLKGNRWSKVSSRAAESFDSQRSESRLHMAAACADGASRCAGGTPSKAGPWSSVTGGPPSKAGPWSSVIRAPTPSAQPTVSPAPRGLGPKLPFSTVTTLERHAALGRGDPRHPRWPVTSSVHGRQHASFMAPPSVTVPSPPTPALLTDSESTVKLRNIWSPSRSRVGLPCQNDSRDD</sequence>
<evidence type="ECO:0000313" key="1">
    <source>
        <dbReference type="EMBL" id="CAN0144761.1"/>
    </source>
</evidence>
<gene>
    <name evidence="1" type="ORF">MRATA1EN22A_LOCUS12728</name>
</gene>
<evidence type="ECO:0000313" key="2">
    <source>
        <dbReference type="Proteomes" id="UP001162501"/>
    </source>
</evidence>
<dbReference type="Proteomes" id="UP001162501">
    <property type="component" value="Chromosome 21"/>
</dbReference>
<accession>A0AC59Z180</accession>
<dbReference type="EMBL" id="OX596105">
    <property type="protein sequence ID" value="CAN0144761.1"/>
    <property type="molecule type" value="Genomic_DNA"/>
</dbReference>
<reference evidence="1" key="1">
    <citation type="submission" date="2023-05" db="EMBL/GenBank/DDBJ databases">
        <authorList>
            <consortium name="ELIXIR-Norway"/>
        </authorList>
    </citation>
    <scope>NUCLEOTIDE SEQUENCE</scope>
</reference>